<dbReference type="SUPFAM" id="SSF51735">
    <property type="entry name" value="NAD(P)-binding Rossmann-fold domains"/>
    <property type="match status" value="1"/>
</dbReference>
<dbReference type="FunFam" id="3.40.50.720:FF:000065">
    <property type="entry name" value="UDP-glucuronic acid decarboxylase 1"/>
    <property type="match status" value="1"/>
</dbReference>
<evidence type="ECO:0000256" key="10">
    <source>
        <dbReference type="ARBA" id="ARBA00023180"/>
    </source>
</evidence>
<name>A0A1W9ZNN4_MYCAI</name>
<comment type="subcellular location">
    <subcellularLocation>
        <location evidence="2">Golgi apparatus membrane</location>
        <topology evidence="2">Single-pass type II membrane protein</topology>
    </subcellularLocation>
    <subcellularLocation>
        <location evidence="12">Golgi apparatus</location>
        <location evidence="12">Golgi stack membrane</location>
    </subcellularLocation>
</comment>
<evidence type="ECO:0000256" key="2">
    <source>
        <dbReference type="ARBA" id="ARBA00004323"/>
    </source>
</evidence>
<evidence type="ECO:0000256" key="3">
    <source>
        <dbReference type="ARBA" id="ARBA00022692"/>
    </source>
</evidence>
<accession>A0A1W9ZNN4</accession>
<evidence type="ECO:0000256" key="4">
    <source>
        <dbReference type="ARBA" id="ARBA00022793"/>
    </source>
</evidence>
<keyword evidence="11" id="KW-0456">Lyase</keyword>
<evidence type="ECO:0000259" key="14">
    <source>
        <dbReference type="Pfam" id="PF01370"/>
    </source>
</evidence>
<evidence type="ECO:0000256" key="12">
    <source>
        <dbReference type="ARBA" id="ARBA00037859"/>
    </source>
</evidence>
<proteinExistence type="predicted"/>
<comment type="cofactor">
    <cofactor evidence="1">
        <name>NAD(+)</name>
        <dbReference type="ChEBI" id="CHEBI:57540"/>
    </cofactor>
</comment>
<dbReference type="Proteomes" id="UP000192707">
    <property type="component" value="Unassembled WGS sequence"/>
</dbReference>
<evidence type="ECO:0000256" key="9">
    <source>
        <dbReference type="ARBA" id="ARBA00023136"/>
    </source>
</evidence>
<keyword evidence="9" id="KW-0472">Membrane</keyword>
<keyword evidence="4" id="KW-0210">Decarboxylase</keyword>
<evidence type="ECO:0000256" key="11">
    <source>
        <dbReference type="ARBA" id="ARBA00023239"/>
    </source>
</evidence>
<dbReference type="InterPro" id="IPR001509">
    <property type="entry name" value="Epimerase_deHydtase"/>
</dbReference>
<evidence type="ECO:0000256" key="1">
    <source>
        <dbReference type="ARBA" id="ARBA00001911"/>
    </source>
</evidence>
<keyword evidence="5" id="KW-0735">Signal-anchor</keyword>
<keyword evidence="10" id="KW-0325">Glycoprotein</keyword>
<feature type="domain" description="NAD-dependent epimerase/dehydratase" evidence="14">
    <location>
        <begin position="41"/>
        <end position="277"/>
    </location>
</feature>
<dbReference type="EMBL" id="MVHG01000007">
    <property type="protein sequence ID" value="ORA19419.1"/>
    <property type="molecule type" value="Genomic_DNA"/>
</dbReference>
<dbReference type="Pfam" id="PF01370">
    <property type="entry name" value="Epimerase"/>
    <property type="match status" value="1"/>
</dbReference>
<comment type="caution">
    <text evidence="15">The sequence shown here is derived from an EMBL/GenBank/DDBJ whole genome shotgun (WGS) entry which is preliminary data.</text>
</comment>
<dbReference type="OrthoDB" id="9801785at2"/>
<keyword evidence="3" id="KW-0812">Transmembrane</keyword>
<organism evidence="15 16">
    <name type="scientific">Mycobacterium arosiense ATCC BAA-1401 = DSM 45069</name>
    <dbReference type="NCBI Taxonomy" id="1265311"/>
    <lineage>
        <taxon>Bacteria</taxon>
        <taxon>Bacillati</taxon>
        <taxon>Actinomycetota</taxon>
        <taxon>Actinomycetes</taxon>
        <taxon>Mycobacteriales</taxon>
        <taxon>Mycobacteriaceae</taxon>
        <taxon>Mycobacterium</taxon>
        <taxon>Mycobacterium avium complex (MAC)</taxon>
    </lineage>
</organism>
<dbReference type="GO" id="GO:0048040">
    <property type="term" value="F:UDP-glucuronate decarboxylase activity"/>
    <property type="evidence" value="ECO:0007669"/>
    <property type="project" value="TreeGrafter"/>
</dbReference>
<protein>
    <submittedName>
        <fullName evidence="15">Epimerase</fullName>
    </submittedName>
</protein>
<dbReference type="PANTHER" id="PTHR43078:SF6">
    <property type="entry name" value="UDP-GLUCURONIC ACID DECARBOXYLASE 1"/>
    <property type="match status" value="1"/>
</dbReference>
<keyword evidence="6" id="KW-1133">Transmembrane helix</keyword>
<evidence type="ECO:0000313" key="15">
    <source>
        <dbReference type="EMBL" id="ORA19419.1"/>
    </source>
</evidence>
<keyword evidence="8" id="KW-0333">Golgi apparatus</keyword>
<evidence type="ECO:0000256" key="13">
    <source>
        <dbReference type="SAM" id="MobiDB-lite"/>
    </source>
</evidence>
<dbReference type="InterPro" id="IPR036291">
    <property type="entry name" value="NAD(P)-bd_dom_sf"/>
</dbReference>
<dbReference type="UniPathway" id="UPA00796">
    <property type="reaction ID" value="UER00771"/>
</dbReference>
<dbReference type="GO" id="GO:0042732">
    <property type="term" value="P:D-xylose metabolic process"/>
    <property type="evidence" value="ECO:0007669"/>
    <property type="project" value="InterPro"/>
</dbReference>
<dbReference type="InterPro" id="IPR044516">
    <property type="entry name" value="UXS-like"/>
</dbReference>
<evidence type="ECO:0000256" key="7">
    <source>
        <dbReference type="ARBA" id="ARBA00023027"/>
    </source>
</evidence>
<reference evidence="15 16" key="1">
    <citation type="submission" date="2016-12" db="EMBL/GenBank/DDBJ databases">
        <title>The new phylogeny of genus Mycobacterium.</title>
        <authorList>
            <person name="Tortoli E."/>
            <person name="Trovato A."/>
            <person name="Cirillo D.M."/>
        </authorList>
    </citation>
    <scope>NUCLEOTIDE SEQUENCE [LARGE SCALE GENOMIC DNA]</scope>
    <source>
        <strain evidence="15 16">DSM 45069</strain>
    </source>
</reference>
<dbReference type="GO" id="GO:0070403">
    <property type="term" value="F:NAD+ binding"/>
    <property type="evidence" value="ECO:0007669"/>
    <property type="project" value="InterPro"/>
</dbReference>
<dbReference type="PANTHER" id="PTHR43078">
    <property type="entry name" value="UDP-GLUCURONIC ACID DECARBOXYLASE-RELATED"/>
    <property type="match status" value="1"/>
</dbReference>
<gene>
    <name evidence="15" type="ORF">BST14_05055</name>
</gene>
<feature type="region of interest" description="Disordered" evidence="13">
    <location>
        <begin position="1"/>
        <end position="24"/>
    </location>
</feature>
<keyword evidence="7" id="KW-0520">NAD</keyword>
<dbReference type="GO" id="GO:0033320">
    <property type="term" value="P:UDP-D-xylose biosynthetic process"/>
    <property type="evidence" value="ECO:0007669"/>
    <property type="project" value="UniProtKB-UniPathway"/>
</dbReference>
<dbReference type="AlphaFoldDB" id="A0A1W9ZNN4"/>
<evidence type="ECO:0000256" key="6">
    <source>
        <dbReference type="ARBA" id="ARBA00022989"/>
    </source>
</evidence>
<dbReference type="GO" id="GO:0005737">
    <property type="term" value="C:cytoplasm"/>
    <property type="evidence" value="ECO:0007669"/>
    <property type="project" value="TreeGrafter"/>
</dbReference>
<evidence type="ECO:0000256" key="8">
    <source>
        <dbReference type="ARBA" id="ARBA00023034"/>
    </source>
</evidence>
<dbReference type="Gene3D" id="3.40.50.720">
    <property type="entry name" value="NAD(P)-binding Rossmann-like Domain"/>
    <property type="match status" value="1"/>
</dbReference>
<sequence>MFSNISLVAPPRADAPRPNGETEFHRQTHGYESRMRSLSTALVTGGAGFLGAYLCDRLLAAGVEVVSVDDLSTSTTDHRLARHPGYRFVQHDVCDPALVDKIGSSFDVVFHLASAASPVDYQRRPIETLRAGSAGTATALDIAERGCARFVLTSTSEVYGDPDVHPQTETYWGNVNPVGPRSVYDEAKRYAEALAFAHRRLGRADVGVARIFNTYGPGMRADDGRMVPTFCLQALRGDPLTVSGTGLQTRSLCYVDDTIAGLLALAHSDFSGPVNIGNPDELTVLAAAELIRDLACSTSTILFTPPATDDPQRRCPDITLARERLGWQPYVDYRTGLKTTVDWFRCTTDAEDKFDEELVPADDRRTW</sequence>
<keyword evidence="16" id="KW-1185">Reference proteome</keyword>
<evidence type="ECO:0000256" key="5">
    <source>
        <dbReference type="ARBA" id="ARBA00022968"/>
    </source>
</evidence>
<evidence type="ECO:0000313" key="16">
    <source>
        <dbReference type="Proteomes" id="UP000192707"/>
    </source>
</evidence>